<feature type="compositionally biased region" description="Basic and acidic residues" evidence="1">
    <location>
        <begin position="20"/>
        <end position="31"/>
    </location>
</feature>
<dbReference type="Proteomes" id="UP001295423">
    <property type="component" value="Unassembled WGS sequence"/>
</dbReference>
<dbReference type="EMBL" id="CAKOGP040002069">
    <property type="protein sequence ID" value="CAJ1960664.1"/>
    <property type="molecule type" value="Genomic_DNA"/>
</dbReference>
<feature type="region of interest" description="Disordered" evidence="1">
    <location>
        <begin position="1"/>
        <end position="38"/>
    </location>
</feature>
<comment type="caution">
    <text evidence="2">The sequence shown here is derived from an EMBL/GenBank/DDBJ whole genome shotgun (WGS) entry which is preliminary data.</text>
</comment>
<proteinExistence type="predicted"/>
<dbReference type="AlphaFoldDB" id="A0AAD2G2R6"/>
<feature type="compositionally biased region" description="Polar residues" evidence="1">
    <location>
        <begin position="146"/>
        <end position="156"/>
    </location>
</feature>
<organism evidence="2 3">
    <name type="scientific">Cylindrotheca closterium</name>
    <dbReference type="NCBI Taxonomy" id="2856"/>
    <lineage>
        <taxon>Eukaryota</taxon>
        <taxon>Sar</taxon>
        <taxon>Stramenopiles</taxon>
        <taxon>Ochrophyta</taxon>
        <taxon>Bacillariophyta</taxon>
        <taxon>Bacillariophyceae</taxon>
        <taxon>Bacillariophycidae</taxon>
        <taxon>Bacillariales</taxon>
        <taxon>Bacillariaceae</taxon>
        <taxon>Cylindrotheca</taxon>
    </lineage>
</organism>
<protein>
    <submittedName>
        <fullName evidence="2">Uncharacterized protein</fullName>
    </submittedName>
</protein>
<evidence type="ECO:0000313" key="2">
    <source>
        <dbReference type="EMBL" id="CAJ1960664.1"/>
    </source>
</evidence>
<feature type="region of interest" description="Disordered" evidence="1">
    <location>
        <begin position="104"/>
        <end position="156"/>
    </location>
</feature>
<evidence type="ECO:0000256" key="1">
    <source>
        <dbReference type="SAM" id="MobiDB-lite"/>
    </source>
</evidence>
<accession>A0AAD2G2R6</accession>
<keyword evidence="3" id="KW-1185">Reference proteome</keyword>
<feature type="compositionally biased region" description="Basic and acidic residues" evidence="1">
    <location>
        <begin position="130"/>
        <end position="141"/>
    </location>
</feature>
<reference evidence="2" key="1">
    <citation type="submission" date="2023-08" db="EMBL/GenBank/DDBJ databases">
        <authorList>
            <person name="Audoor S."/>
            <person name="Bilcke G."/>
        </authorList>
    </citation>
    <scope>NUCLEOTIDE SEQUENCE</scope>
</reference>
<evidence type="ECO:0000313" key="3">
    <source>
        <dbReference type="Proteomes" id="UP001295423"/>
    </source>
</evidence>
<sequence>MRERSLSVGEDLCGGAKPSFKHEQKCQDHTPMKPLRQISGGIPSQFFRFFSDHETTDDGSAADHTSVFSGITDTTVFSSFDGSWRSASLDTSSRIEALGPLRENMDESCSFNNPPPRKLVSSSSYMMRHTFREPPATKDRPPQPAVRQNSSPYDST</sequence>
<gene>
    <name evidence="2" type="ORF">CYCCA115_LOCUS18832</name>
</gene>
<name>A0AAD2G2R6_9STRA</name>